<evidence type="ECO:0000256" key="2">
    <source>
        <dbReference type="ARBA" id="ARBA00023043"/>
    </source>
</evidence>
<dbReference type="InterPro" id="IPR002110">
    <property type="entry name" value="Ankyrin_rpt"/>
</dbReference>
<evidence type="ECO:0000313" key="4">
    <source>
        <dbReference type="EMBL" id="KAK4184022.1"/>
    </source>
</evidence>
<proteinExistence type="predicted"/>
<evidence type="ECO:0000256" key="1">
    <source>
        <dbReference type="ARBA" id="ARBA00022737"/>
    </source>
</evidence>
<dbReference type="Proteomes" id="UP001302126">
    <property type="component" value="Unassembled WGS sequence"/>
</dbReference>
<feature type="repeat" description="ANK" evidence="3">
    <location>
        <begin position="293"/>
        <end position="325"/>
    </location>
</feature>
<organism evidence="4 5">
    <name type="scientific">Podospora australis</name>
    <dbReference type="NCBI Taxonomy" id="1536484"/>
    <lineage>
        <taxon>Eukaryota</taxon>
        <taxon>Fungi</taxon>
        <taxon>Dikarya</taxon>
        <taxon>Ascomycota</taxon>
        <taxon>Pezizomycotina</taxon>
        <taxon>Sordariomycetes</taxon>
        <taxon>Sordariomycetidae</taxon>
        <taxon>Sordariales</taxon>
        <taxon>Podosporaceae</taxon>
        <taxon>Podospora</taxon>
    </lineage>
</organism>
<dbReference type="PANTHER" id="PTHR24198:SF165">
    <property type="entry name" value="ANKYRIN REPEAT-CONTAINING PROTEIN-RELATED"/>
    <property type="match status" value="1"/>
</dbReference>
<gene>
    <name evidence="4" type="ORF">QBC35DRAFT_517830</name>
</gene>
<evidence type="ECO:0000256" key="3">
    <source>
        <dbReference type="PROSITE-ProRule" id="PRU00023"/>
    </source>
</evidence>
<evidence type="ECO:0000313" key="5">
    <source>
        <dbReference type="Proteomes" id="UP001302126"/>
    </source>
</evidence>
<keyword evidence="1" id="KW-0677">Repeat</keyword>
<keyword evidence="5" id="KW-1185">Reference proteome</keyword>
<dbReference type="PANTHER" id="PTHR24198">
    <property type="entry name" value="ANKYRIN REPEAT AND PROTEIN KINASE DOMAIN-CONTAINING PROTEIN"/>
    <property type="match status" value="1"/>
</dbReference>
<protein>
    <submittedName>
        <fullName evidence="4">Ankyrin repeat-containing domain protein</fullName>
    </submittedName>
</protein>
<dbReference type="SUPFAM" id="SSF48403">
    <property type="entry name" value="Ankyrin repeat"/>
    <property type="match status" value="1"/>
</dbReference>
<dbReference type="InterPro" id="IPR036770">
    <property type="entry name" value="Ankyrin_rpt-contain_sf"/>
</dbReference>
<keyword evidence="2 3" id="KW-0040">ANK repeat</keyword>
<feature type="repeat" description="ANK" evidence="3">
    <location>
        <begin position="365"/>
        <end position="397"/>
    </location>
</feature>
<dbReference type="EMBL" id="MU864509">
    <property type="protein sequence ID" value="KAK4184022.1"/>
    <property type="molecule type" value="Genomic_DNA"/>
</dbReference>
<dbReference type="PROSITE" id="PS50088">
    <property type="entry name" value="ANK_REPEAT"/>
    <property type="match status" value="4"/>
</dbReference>
<reference evidence="4" key="1">
    <citation type="journal article" date="2023" name="Mol. Phylogenet. Evol.">
        <title>Genome-scale phylogeny and comparative genomics of the fungal order Sordariales.</title>
        <authorList>
            <person name="Hensen N."/>
            <person name="Bonometti L."/>
            <person name="Westerberg I."/>
            <person name="Brannstrom I.O."/>
            <person name="Guillou S."/>
            <person name="Cros-Aarteil S."/>
            <person name="Calhoun S."/>
            <person name="Haridas S."/>
            <person name="Kuo A."/>
            <person name="Mondo S."/>
            <person name="Pangilinan J."/>
            <person name="Riley R."/>
            <person name="LaButti K."/>
            <person name="Andreopoulos B."/>
            <person name="Lipzen A."/>
            <person name="Chen C."/>
            <person name="Yan M."/>
            <person name="Daum C."/>
            <person name="Ng V."/>
            <person name="Clum A."/>
            <person name="Steindorff A."/>
            <person name="Ohm R.A."/>
            <person name="Martin F."/>
            <person name="Silar P."/>
            <person name="Natvig D.O."/>
            <person name="Lalanne C."/>
            <person name="Gautier V."/>
            <person name="Ament-Velasquez S.L."/>
            <person name="Kruys A."/>
            <person name="Hutchinson M.I."/>
            <person name="Powell A.J."/>
            <person name="Barry K."/>
            <person name="Miller A.N."/>
            <person name="Grigoriev I.V."/>
            <person name="Debuchy R."/>
            <person name="Gladieux P."/>
            <person name="Hiltunen Thoren M."/>
            <person name="Johannesson H."/>
        </authorList>
    </citation>
    <scope>NUCLEOTIDE SEQUENCE</scope>
    <source>
        <strain evidence="4">PSN309</strain>
    </source>
</reference>
<feature type="repeat" description="ANK" evidence="3">
    <location>
        <begin position="434"/>
        <end position="466"/>
    </location>
</feature>
<comment type="caution">
    <text evidence="4">The sequence shown here is derived from an EMBL/GenBank/DDBJ whole genome shotgun (WGS) entry which is preliminary data.</text>
</comment>
<accession>A0AAN6WPK4</accession>
<dbReference type="PROSITE" id="PS50297">
    <property type="entry name" value="ANK_REP_REGION"/>
    <property type="match status" value="1"/>
</dbReference>
<dbReference type="SMART" id="SM00248">
    <property type="entry name" value="ANK"/>
    <property type="match status" value="5"/>
</dbReference>
<dbReference type="AlphaFoldDB" id="A0AAN6WPK4"/>
<name>A0AAN6WPK4_9PEZI</name>
<reference evidence="4" key="2">
    <citation type="submission" date="2023-05" db="EMBL/GenBank/DDBJ databases">
        <authorList>
            <consortium name="Lawrence Berkeley National Laboratory"/>
            <person name="Steindorff A."/>
            <person name="Hensen N."/>
            <person name="Bonometti L."/>
            <person name="Westerberg I."/>
            <person name="Brannstrom I.O."/>
            <person name="Guillou S."/>
            <person name="Cros-Aarteil S."/>
            <person name="Calhoun S."/>
            <person name="Haridas S."/>
            <person name="Kuo A."/>
            <person name="Mondo S."/>
            <person name="Pangilinan J."/>
            <person name="Riley R."/>
            <person name="Labutti K."/>
            <person name="Andreopoulos B."/>
            <person name="Lipzen A."/>
            <person name="Chen C."/>
            <person name="Yanf M."/>
            <person name="Daum C."/>
            <person name="Ng V."/>
            <person name="Clum A."/>
            <person name="Ohm R."/>
            <person name="Martin F."/>
            <person name="Silar P."/>
            <person name="Natvig D."/>
            <person name="Lalanne C."/>
            <person name="Gautier V."/>
            <person name="Ament-Velasquez S.L."/>
            <person name="Kruys A."/>
            <person name="Hutchinson M.I."/>
            <person name="Powell A.J."/>
            <person name="Barry K."/>
            <person name="Miller A.N."/>
            <person name="Grigoriev I.V."/>
            <person name="Debuchy R."/>
            <person name="Gladieux P."/>
            <person name="Thoren M.H."/>
            <person name="Johannesson H."/>
        </authorList>
    </citation>
    <scope>NUCLEOTIDE SEQUENCE</scope>
    <source>
        <strain evidence="4">PSN309</strain>
    </source>
</reference>
<sequence>MDPPSISAGVIGIFDSVTKLSSAISRFRQDCKDVHEERDVARNYALPRKSEKGHNDSGMWADPGGLGMDESSFAKAISTARKLLSAIETAFPLRSEPHTWRSKVRWALKDKEVFAKLRVTRIIYGLLLQQGITMGKIERGELLGKVINMAVISQATNSTSTPTVIKAEPSELRLPSKQYTQIITRPAKVTPRTTKLGLGMYSIQLQMSCPSFSFARTLHVHNIVPADSEMAVACRTGDFDAARRLLISGSAHGSDVTTSGWPILDYAIESGSARLVRLLPEHGADPNMAYAEHNMMAMQSAFLRGRLDIARMLLGRGADIEHVDNGGYSVLSYLWVTDGEMEQSVDFMRLCLASEFAEIDARDSRGWTAFHRAAAVGTPEDVEAFLHLGASLTLRAEWYGWTALFFAASHDNIETFQIIIQHSGPDAYQSLDGDGWTLLHCCIYFGAPRVMKLFLEHGVDVNQKSHPSPLPEDPELSYKELTPALIETGRDVDLASDDIFWDATDPGGGPDKTNEEDEAPCPIYGAEDVDDRWTLLHWGFIQRAIELEDNPTLLPTSPFEGR</sequence>
<feature type="repeat" description="ANK" evidence="3">
    <location>
        <begin position="259"/>
        <end position="291"/>
    </location>
</feature>
<dbReference type="Pfam" id="PF12796">
    <property type="entry name" value="Ank_2"/>
    <property type="match status" value="2"/>
</dbReference>
<dbReference type="Gene3D" id="1.25.40.20">
    <property type="entry name" value="Ankyrin repeat-containing domain"/>
    <property type="match status" value="1"/>
</dbReference>